<comment type="caution">
    <text evidence="2">The sequence shown here is derived from an EMBL/GenBank/DDBJ whole genome shotgun (WGS) entry which is preliminary data.</text>
</comment>
<feature type="compositionally biased region" description="Low complexity" evidence="1">
    <location>
        <begin position="414"/>
        <end position="432"/>
    </location>
</feature>
<dbReference type="Proteomes" id="UP001362999">
    <property type="component" value="Unassembled WGS sequence"/>
</dbReference>
<sequence length="825" mass="91727">MSSVKKTGKPSDFQGKRLEFLLEFHPIYADASQRGKTRGIWTDFFVRYWAQFPWRLPLNKDPDPADPTDYALAPQNTAEEEEKKATIPATEQKIKLWLGRQSKASGLKDNPWREWLTRFRTPATSAPKKLADYQFYMQQKQYKLLITAEFERRKETVTAREHMKLRTLIAREHLARESQEIQTRMKEGADEEHAALMTKYDDALSGLPGLDEEDFAEARSRFSALVQPLLAGLQAHTGYEISLLAGRVKKEGGSLDIECVGSHAGVFAGSPAELDFSRADPSVYADVVRRFSRFVWNANEFREGRPIVPEKTVPEASTASAQPAPTVPEQPVAIARHPAASNTVGEESLTRSTQTDGNHASNAFDTFSDADIRAHLGLDAQPPPHFNGEFDFPESLLFGPNPMVPSEAIPISRPPTTSNAAEAAPPTAPNADATQFAVPLSKELLMQLEGMSAEARATRVKALSLMDGEALERENNSARNRYMLEGVGLGNAARETLWGGSVAPPAKRKAGNDDGRKESGKRGRKRRDPVLDSEEEGEDSDTDRESAKEIDMEAGTTKDGEDKAAKKKAPPPRKGKEKPVGEWAKTAEKTLAKAEWGTGWAALLAVWWVREARVGFVGTTKGHPAKKRPKEVGDWVGRARNHVPKIVNPDAFGKTWWEWWIDINPEWRGTDRRLKRGGEDEEGRWDCLDLYGQNGFLNVLITLKWWRDALEEISPDWEEAVDDVTWVLSAMESDINMKNTSPVTQPSKSPSPTEPPLRGGGTNQELMPAQIHNNGKRGANDTNGDVPSTELPLGHTPRLMYNGEELSQEEMDIINDDLDADADEE</sequence>
<dbReference type="AlphaFoldDB" id="A0AAW0B292"/>
<feature type="compositionally biased region" description="Acidic residues" evidence="1">
    <location>
        <begin position="531"/>
        <end position="542"/>
    </location>
</feature>
<keyword evidence="3" id="KW-1185">Reference proteome</keyword>
<feature type="region of interest" description="Disordered" evidence="1">
    <location>
        <begin position="407"/>
        <end position="432"/>
    </location>
</feature>
<feature type="compositionally biased region" description="Polar residues" evidence="1">
    <location>
        <begin position="737"/>
        <end position="751"/>
    </location>
</feature>
<reference evidence="2 3" key="1">
    <citation type="journal article" date="2024" name="J Genomics">
        <title>Draft genome sequencing and assembly of Favolaschia claudopus CIRM-BRFM 2984 isolated from oak limbs.</title>
        <authorList>
            <person name="Navarro D."/>
            <person name="Drula E."/>
            <person name="Chaduli D."/>
            <person name="Cazenave R."/>
            <person name="Ahrendt S."/>
            <person name="Wang J."/>
            <person name="Lipzen A."/>
            <person name="Daum C."/>
            <person name="Barry K."/>
            <person name="Grigoriev I.V."/>
            <person name="Favel A."/>
            <person name="Rosso M.N."/>
            <person name="Martin F."/>
        </authorList>
    </citation>
    <scope>NUCLEOTIDE SEQUENCE [LARGE SCALE GENOMIC DNA]</scope>
    <source>
        <strain evidence="2 3">CIRM-BRFM 2984</strain>
    </source>
</reference>
<feature type="compositionally biased region" description="Basic residues" evidence="1">
    <location>
        <begin position="565"/>
        <end position="576"/>
    </location>
</feature>
<name>A0AAW0B292_9AGAR</name>
<feature type="compositionally biased region" description="Acidic residues" evidence="1">
    <location>
        <begin position="806"/>
        <end position="825"/>
    </location>
</feature>
<gene>
    <name evidence="2" type="ORF">R3P38DRAFT_3318979</name>
</gene>
<protein>
    <submittedName>
        <fullName evidence="2">Uncharacterized protein</fullName>
    </submittedName>
</protein>
<evidence type="ECO:0000256" key="1">
    <source>
        <dbReference type="SAM" id="MobiDB-lite"/>
    </source>
</evidence>
<feature type="region of interest" description="Disordered" evidence="1">
    <location>
        <begin position="498"/>
        <end position="584"/>
    </location>
</feature>
<proteinExistence type="predicted"/>
<feature type="compositionally biased region" description="Basic and acidic residues" evidence="1">
    <location>
        <begin position="543"/>
        <end position="564"/>
    </location>
</feature>
<feature type="region of interest" description="Disordered" evidence="1">
    <location>
        <begin position="737"/>
        <end position="825"/>
    </location>
</feature>
<organism evidence="2 3">
    <name type="scientific">Favolaschia claudopus</name>
    <dbReference type="NCBI Taxonomy" id="2862362"/>
    <lineage>
        <taxon>Eukaryota</taxon>
        <taxon>Fungi</taxon>
        <taxon>Dikarya</taxon>
        <taxon>Basidiomycota</taxon>
        <taxon>Agaricomycotina</taxon>
        <taxon>Agaricomycetes</taxon>
        <taxon>Agaricomycetidae</taxon>
        <taxon>Agaricales</taxon>
        <taxon>Marasmiineae</taxon>
        <taxon>Mycenaceae</taxon>
        <taxon>Favolaschia</taxon>
    </lineage>
</organism>
<feature type="compositionally biased region" description="Basic and acidic residues" evidence="1">
    <location>
        <begin position="510"/>
        <end position="521"/>
    </location>
</feature>
<evidence type="ECO:0000313" key="3">
    <source>
        <dbReference type="Proteomes" id="UP001362999"/>
    </source>
</evidence>
<evidence type="ECO:0000313" key="2">
    <source>
        <dbReference type="EMBL" id="KAK7020081.1"/>
    </source>
</evidence>
<accession>A0AAW0B292</accession>
<feature type="region of interest" description="Disordered" evidence="1">
    <location>
        <begin position="340"/>
        <end position="364"/>
    </location>
</feature>
<dbReference type="EMBL" id="JAWWNJ010000042">
    <property type="protein sequence ID" value="KAK7020081.1"/>
    <property type="molecule type" value="Genomic_DNA"/>
</dbReference>